<dbReference type="PROSITE" id="PS50979">
    <property type="entry name" value="BC"/>
    <property type="match status" value="1"/>
</dbReference>
<dbReference type="InterPro" id="IPR011764">
    <property type="entry name" value="Biotin_carboxylation_dom"/>
</dbReference>
<dbReference type="AlphaFoldDB" id="Q316C7"/>
<dbReference type="InterPro" id="IPR013815">
    <property type="entry name" value="ATP_grasp_subdomain_1"/>
</dbReference>
<accession>Q316C7</accession>
<dbReference type="Gene3D" id="3.30.470.20">
    <property type="entry name" value="ATP-grasp fold, B domain"/>
    <property type="match status" value="1"/>
</dbReference>
<dbReference type="PROSITE" id="PS50975">
    <property type="entry name" value="ATP_GRASP"/>
    <property type="match status" value="1"/>
</dbReference>
<evidence type="ECO:0000256" key="1">
    <source>
        <dbReference type="ARBA" id="ARBA00022598"/>
    </source>
</evidence>
<dbReference type="PANTHER" id="PTHR43585:SF2">
    <property type="entry name" value="ATP-GRASP ENZYME FSQD"/>
    <property type="match status" value="1"/>
</dbReference>
<dbReference type="SMART" id="SM01209">
    <property type="entry name" value="GARS_A"/>
    <property type="match status" value="1"/>
</dbReference>
<dbReference type="Proteomes" id="UP000002710">
    <property type="component" value="Chromosome"/>
</dbReference>
<proteinExistence type="predicted"/>
<dbReference type="HOGENOM" id="CLU_029016_5_0_7"/>
<keyword evidence="2 4" id="KW-0547">Nucleotide-binding</keyword>
<dbReference type="InterPro" id="IPR041472">
    <property type="entry name" value="BL00235/CARNS1_N"/>
</dbReference>
<dbReference type="Pfam" id="PF13535">
    <property type="entry name" value="ATP-grasp_4"/>
    <property type="match status" value="1"/>
</dbReference>
<organism evidence="7 8">
    <name type="scientific">Oleidesulfovibrio alaskensis (strain ATCC BAA-1058 / DSM 17464 / G20)</name>
    <name type="common">Desulfovibrio alaskensis</name>
    <dbReference type="NCBI Taxonomy" id="207559"/>
    <lineage>
        <taxon>Bacteria</taxon>
        <taxon>Pseudomonadati</taxon>
        <taxon>Thermodesulfobacteriota</taxon>
        <taxon>Desulfovibrionia</taxon>
        <taxon>Desulfovibrionales</taxon>
        <taxon>Desulfovibrionaceae</taxon>
        <taxon>Oleidesulfovibrio</taxon>
    </lineage>
</organism>
<keyword evidence="8" id="KW-1185">Reference proteome</keyword>
<dbReference type="GO" id="GO:0016874">
    <property type="term" value="F:ligase activity"/>
    <property type="evidence" value="ECO:0007669"/>
    <property type="project" value="UniProtKB-KW"/>
</dbReference>
<evidence type="ECO:0000259" key="5">
    <source>
        <dbReference type="PROSITE" id="PS50975"/>
    </source>
</evidence>
<feature type="domain" description="ATP-grasp" evidence="5">
    <location>
        <begin position="111"/>
        <end position="308"/>
    </location>
</feature>
<dbReference type="GO" id="GO:0046872">
    <property type="term" value="F:metal ion binding"/>
    <property type="evidence" value="ECO:0007669"/>
    <property type="project" value="InterPro"/>
</dbReference>
<gene>
    <name evidence="7" type="ordered locus">Dde_0418</name>
</gene>
<protein>
    <submittedName>
        <fullName evidence="7">Phosphoribosylglycinamide synthetase, ATP-grasp (A) domain-containing protein</fullName>
    </submittedName>
</protein>
<evidence type="ECO:0000256" key="4">
    <source>
        <dbReference type="PROSITE-ProRule" id="PRU00409"/>
    </source>
</evidence>
<dbReference type="SUPFAM" id="SSF56059">
    <property type="entry name" value="Glutathione synthetase ATP-binding domain-like"/>
    <property type="match status" value="1"/>
</dbReference>
<evidence type="ECO:0000256" key="3">
    <source>
        <dbReference type="ARBA" id="ARBA00022840"/>
    </source>
</evidence>
<sequence length="411" mass="43828">MKPCILIVGAGPNQLPAIEKALERGYEVAATDMNPQAPGLRKATYAGIADTRSPQQTVAFALSLHDRRPLNGVMTIASESAVTVAAVAEALGLPGTGTAAAMKATNKVLRQEAFAAAGVPAPLYARAQNAAQACAAAQRLGWPVVVKPADSAGARGVRKVPHPDAMDDAVAEIRRISQRPEFLVEEFLTGTEHSIEGIVLDGRIHWTGFSDRNYDRKELYPPYFLEDGDTLPTILAPQTLAAVHRAADMAVRALGITCGPVKGDILVDAAGPRVLEMAARLSGDYFCSETVPLHNGVRLLDMVMDQALGLPVDSARLIPDRCNGVALRYVWPRPGRVTAVTGLEEARSMPGVYAVRFEPHWQNLTTGTVISPATCMGERVASVMATGDTRQQAVSRAEAAVRCIRIETEPV</sequence>
<feature type="domain" description="Biotin carboxylation" evidence="6">
    <location>
        <begin position="1"/>
        <end position="411"/>
    </location>
</feature>
<reference evidence="7 8" key="1">
    <citation type="journal article" date="2011" name="J. Bacteriol.">
        <title>Complete genome sequence and updated annotation of Desulfovibrio alaskensis G20.</title>
        <authorList>
            <person name="Hauser L.J."/>
            <person name="Land M.L."/>
            <person name="Brown S.D."/>
            <person name="Larimer F."/>
            <person name="Keller K.L."/>
            <person name="Rapp-Giles B.J."/>
            <person name="Price M.N."/>
            <person name="Lin M."/>
            <person name="Bruce D.C."/>
            <person name="Detter J.C."/>
            <person name="Tapia R."/>
            <person name="Han C.S."/>
            <person name="Goodwin L.A."/>
            <person name="Cheng J.F."/>
            <person name="Pitluck S."/>
            <person name="Copeland A."/>
            <person name="Lucas S."/>
            <person name="Nolan M."/>
            <person name="Lapidus A.L."/>
            <person name="Palumbo A.V."/>
            <person name="Wall J.D."/>
        </authorList>
    </citation>
    <scope>NUCLEOTIDE SEQUENCE [LARGE SCALE GENOMIC DNA]</scope>
    <source>
        <strain evidence="8">ATCC BAA 1058 / DSM 17464 / G20</strain>
    </source>
</reference>
<evidence type="ECO:0000313" key="7">
    <source>
        <dbReference type="EMBL" id="ABB37219.1"/>
    </source>
</evidence>
<dbReference type="Pfam" id="PF18130">
    <property type="entry name" value="ATPgrasp_N"/>
    <property type="match status" value="1"/>
</dbReference>
<dbReference type="Pfam" id="PF18603">
    <property type="entry name" value="LAL_C2"/>
    <property type="match status" value="1"/>
</dbReference>
<evidence type="ECO:0000256" key="2">
    <source>
        <dbReference type="ARBA" id="ARBA00022741"/>
    </source>
</evidence>
<dbReference type="RefSeq" id="WP_011366552.1">
    <property type="nucleotide sequence ID" value="NC_007519.1"/>
</dbReference>
<dbReference type="InterPro" id="IPR011761">
    <property type="entry name" value="ATP-grasp"/>
</dbReference>
<dbReference type="InterPro" id="IPR052032">
    <property type="entry name" value="ATP-dep_AA_Ligase"/>
</dbReference>
<dbReference type="EMBL" id="CP000112">
    <property type="protein sequence ID" value="ABB37219.1"/>
    <property type="molecule type" value="Genomic_DNA"/>
</dbReference>
<dbReference type="Gene3D" id="3.30.1490.20">
    <property type="entry name" value="ATP-grasp fold, A domain"/>
    <property type="match status" value="1"/>
</dbReference>
<dbReference type="STRING" id="207559.Dde_0418"/>
<name>Q316C7_OLEA2</name>
<dbReference type="eggNOG" id="COG0458">
    <property type="taxonomic scope" value="Bacteria"/>
</dbReference>
<keyword evidence="1" id="KW-0436">Ligase</keyword>
<dbReference type="KEGG" id="dde:Dde_0418"/>
<dbReference type="InterPro" id="IPR040570">
    <property type="entry name" value="LAL_C2"/>
</dbReference>
<keyword evidence="3 4" id="KW-0067">ATP-binding</keyword>
<dbReference type="Gene3D" id="3.40.50.20">
    <property type="match status" value="1"/>
</dbReference>
<dbReference type="PANTHER" id="PTHR43585">
    <property type="entry name" value="FUMIPYRROLE BIOSYNTHESIS PROTEIN C"/>
    <property type="match status" value="1"/>
</dbReference>
<dbReference type="GO" id="GO:0005524">
    <property type="term" value="F:ATP binding"/>
    <property type="evidence" value="ECO:0007669"/>
    <property type="project" value="UniProtKB-UniRule"/>
</dbReference>
<evidence type="ECO:0000259" key="6">
    <source>
        <dbReference type="PROSITE" id="PS50979"/>
    </source>
</evidence>
<evidence type="ECO:0000313" key="8">
    <source>
        <dbReference type="Proteomes" id="UP000002710"/>
    </source>
</evidence>